<protein>
    <recommendedName>
        <fullName evidence="7">C3H1-type domain-containing protein</fullName>
    </recommendedName>
</protein>
<evidence type="ECO:0000256" key="6">
    <source>
        <dbReference type="PROSITE-ProRule" id="PRU00723"/>
    </source>
</evidence>
<feature type="non-terminal residue" evidence="8">
    <location>
        <position position="1"/>
    </location>
</feature>
<dbReference type="InterPro" id="IPR054361">
    <property type="entry name" value="Znf-CCCH_ZC3H4/6/8"/>
</dbReference>
<evidence type="ECO:0000256" key="1">
    <source>
        <dbReference type="ARBA" id="ARBA00022553"/>
    </source>
</evidence>
<keyword evidence="2 6" id="KW-0479">Metal-binding</keyword>
<dbReference type="EMBL" id="KB202954">
    <property type="protein sequence ID" value="ESO86918.1"/>
    <property type="molecule type" value="Genomic_DNA"/>
</dbReference>
<dbReference type="InterPro" id="IPR000571">
    <property type="entry name" value="Znf_CCCH"/>
</dbReference>
<dbReference type="GO" id="GO:0003723">
    <property type="term" value="F:RNA binding"/>
    <property type="evidence" value="ECO:0007669"/>
    <property type="project" value="InterPro"/>
</dbReference>
<evidence type="ECO:0000313" key="8">
    <source>
        <dbReference type="EMBL" id="ESO86918.1"/>
    </source>
</evidence>
<dbReference type="Proteomes" id="UP000030746">
    <property type="component" value="Unassembled WGS sequence"/>
</dbReference>
<evidence type="ECO:0000256" key="4">
    <source>
        <dbReference type="ARBA" id="ARBA00022771"/>
    </source>
</evidence>
<reference evidence="8 9" key="1">
    <citation type="journal article" date="2013" name="Nature">
        <title>Insights into bilaterian evolution from three spiralian genomes.</title>
        <authorList>
            <person name="Simakov O."/>
            <person name="Marletaz F."/>
            <person name="Cho S.J."/>
            <person name="Edsinger-Gonzales E."/>
            <person name="Havlak P."/>
            <person name="Hellsten U."/>
            <person name="Kuo D.H."/>
            <person name="Larsson T."/>
            <person name="Lv J."/>
            <person name="Arendt D."/>
            <person name="Savage R."/>
            <person name="Osoegawa K."/>
            <person name="de Jong P."/>
            <person name="Grimwood J."/>
            <person name="Chapman J.A."/>
            <person name="Shapiro H."/>
            <person name="Aerts A."/>
            <person name="Otillar R.P."/>
            <person name="Terry A.Y."/>
            <person name="Boore J.L."/>
            <person name="Grigoriev I.V."/>
            <person name="Lindberg D.R."/>
            <person name="Seaver E.C."/>
            <person name="Weisblat D.A."/>
            <person name="Putnam N.H."/>
            <person name="Rokhsar D.S."/>
        </authorList>
    </citation>
    <scope>NUCLEOTIDE SEQUENCE [LARGE SCALE GENOMIC DNA]</scope>
</reference>
<keyword evidence="4 6" id="KW-0863">Zinc-finger</keyword>
<dbReference type="Pfam" id="PF22623">
    <property type="entry name" value="zf-CCCH_9"/>
    <property type="match status" value="1"/>
</dbReference>
<dbReference type="InterPro" id="IPR045124">
    <property type="entry name" value="Su(sable)-like"/>
</dbReference>
<dbReference type="GO" id="GO:0045892">
    <property type="term" value="P:negative regulation of DNA-templated transcription"/>
    <property type="evidence" value="ECO:0007669"/>
    <property type="project" value="InterPro"/>
</dbReference>
<evidence type="ECO:0000256" key="5">
    <source>
        <dbReference type="ARBA" id="ARBA00022833"/>
    </source>
</evidence>
<dbReference type="GO" id="GO:0008270">
    <property type="term" value="F:zinc ion binding"/>
    <property type="evidence" value="ECO:0007669"/>
    <property type="project" value="UniProtKB-KW"/>
</dbReference>
<dbReference type="PROSITE" id="PS50103">
    <property type="entry name" value="ZF_C3H1"/>
    <property type="match status" value="1"/>
</dbReference>
<dbReference type="KEGG" id="lgi:LOTGIDRAFT_128133"/>
<keyword evidence="5 6" id="KW-0862">Zinc</keyword>
<organism evidence="8 9">
    <name type="scientific">Lottia gigantea</name>
    <name type="common">Giant owl limpet</name>
    <dbReference type="NCBI Taxonomy" id="225164"/>
    <lineage>
        <taxon>Eukaryota</taxon>
        <taxon>Metazoa</taxon>
        <taxon>Spiralia</taxon>
        <taxon>Lophotrochozoa</taxon>
        <taxon>Mollusca</taxon>
        <taxon>Gastropoda</taxon>
        <taxon>Patellogastropoda</taxon>
        <taxon>Lottioidea</taxon>
        <taxon>Lottiidae</taxon>
        <taxon>Lottia</taxon>
    </lineage>
</organism>
<feature type="domain" description="C3H1-type" evidence="7">
    <location>
        <begin position="3"/>
        <end position="26"/>
    </location>
</feature>
<keyword evidence="3" id="KW-0677">Repeat</keyword>
<dbReference type="InterPro" id="IPR036855">
    <property type="entry name" value="Znf_CCCH_sf"/>
</dbReference>
<dbReference type="OrthoDB" id="411372at2759"/>
<dbReference type="HOGENOM" id="CLU_3074713_0_0_1"/>
<dbReference type="STRING" id="225164.V3Z7W5"/>
<dbReference type="PANTHER" id="PTHR13119:SF12">
    <property type="entry name" value="PROTEIN SUPPRESSOR OF SABLE"/>
    <property type="match status" value="1"/>
</dbReference>
<dbReference type="Gene3D" id="4.10.1000.10">
    <property type="entry name" value="Zinc finger, CCCH-type"/>
    <property type="match status" value="1"/>
</dbReference>
<keyword evidence="1" id="KW-0597">Phosphoprotein</keyword>
<dbReference type="AlphaFoldDB" id="V3Z7W5"/>
<dbReference type="PANTHER" id="PTHR13119">
    <property type="entry name" value="ZINC FINGER CCCH DOMAIN-CONTAINING PROTEI"/>
    <property type="match status" value="1"/>
</dbReference>
<name>V3Z7W5_LOTGI</name>
<accession>V3Z7W5</accession>
<keyword evidence="9" id="KW-1185">Reference proteome</keyword>
<evidence type="ECO:0000313" key="9">
    <source>
        <dbReference type="Proteomes" id="UP000030746"/>
    </source>
</evidence>
<dbReference type="GeneID" id="20232798"/>
<gene>
    <name evidence="8" type="ORF">LOTGIDRAFT_128133</name>
</gene>
<dbReference type="CTD" id="20232798"/>
<evidence type="ECO:0000256" key="2">
    <source>
        <dbReference type="ARBA" id="ARBA00022723"/>
    </source>
</evidence>
<dbReference type="RefSeq" id="XP_009062319.1">
    <property type="nucleotide sequence ID" value="XM_009064071.1"/>
</dbReference>
<evidence type="ECO:0000256" key="3">
    <source>
        <dbReference type="ARBA" id="ARBA00022737"/>
    </source>
</evidence>
<dbReference type="GO" id="GO:0005634">
    <property type="term" value="C:nucleus"/>
    <property type="evidence" value="ECO:0007669"/>
    <property type="project" value="TreeGrafter"/>
</dbReference>
<evidence type="ECO:0000259" key="7">
    <source>
        <dbReference type="PROSITE" id="PS50103"/>
    </source>
</evidence>
<sequence>EFPCRFYHTGKQCYAGDDCKFSHEPMTQEMEELFDKVGLYFLMILKYFSRICM</sequence>
<dbReference type="SUPFAM" id="SSF90229">
    <property type="entry name" value="CCCH zinc finger"/>
    <property type="match status" value="1"/>
</dbReference>
<feature type="zinc finger region" description="C3H1-type" evidence="6">
    <location>
        <begin position="3"/>
        <end position="26"/>
    </location>
</feature>
<proteinExistence type="predicted"/>